<dbReference type="PROSITE" id="PS51257">
    <property type="entry name" value="PROKAR_LIPOPROTEIN"/>
    <property type="match status" value="1"/>
</dbReference>
<dbReference type="AlphaFoldDB" id="A0A0A9AT00"/>
<sequence length="77" mass="8075">MKPQERSVLSCAPVGGSLVAGAGGCFIPARAAPANRPGLDKPDTGACRSPDVCGRICATCQAEVTWFRWRRSCCCTC</sequence>
<organism evidence="1">
    <name type="scientific">Arundo donax</name>
    <name type="common">Giant reed</name>
    <name type="synonym">Donax arundinaceus</name>
    <dbReference type="NCBI Taxonomy" id="35708"/>
    <lineage>
        <taxon>Eukaryota</taxon>
        <taxon>Viridiplantae</taxon>
        <taxon>Streptophyta</taxon>
        <taxon>Embryophyta</taxon>
        <taxon>Tracheophyta</taxon>
        <taxon>Spermatophyta</taxon>
        <taxon>Magnoliopsida</taxon>
        <taxon>Liliopsida</taxon>
        <taxon>Poales</taxon>
        <taxon>Poaceae</taxon>
        <taxon>PACMAD clade</taxon>
        <taxon>Arundinoideae</taxon>
        <taxon>Arundineae</taxon>
        <taxon>Arundo</taxon>
    </lineage>
</organism>
<evidence type="ECO:0000313" key="1">
    <source>
        <dbReference type="EMBL" id="JAD50202.1"/>
    </source>
</evidence>
<reference evidence="1" key="1">
    <citation type="submission" date="2014-09" db="EMBL/GenBank/DDBJ databases">
        <authorList>
            <person name="Magalhaes I.L.F."/>
            <person name="Oliveira U."/>
            <person name="Santos F.R."/>
            <person name="Vidigal T.H.D.A."/>
            <person name="Brescovit A.D."/>
            <person name="Santos A.J."/>
        </authorList>
    </citation>
    <scope>NUCLEOTIDE SEQUENCE</scope>
    <source>
        <tissue evidence="1">Shoot tissue taken approximately 20 cm above the soil surface</tissue>
    </source>
</reference>
<accession>A0A0A9AT00</accession>
<reference evidence="1" key="2">
    <citation type="journal article" date="2015" name="Data Brief">
        <title>Shoot transcriptome of the giant reed, Arundo donax.</title>
        <authorList>
            <person name="Barrero R.A."/>
            <person name="Guerrero F.D."/>
            <person name="Moolhuijzen P."/>
            <person name="Goolsby J.A."/>
            <person name="Tidwell J."/>
            <person name="Bellgard S.E."/>
            <person name="Bellgard M.I."/>
        </authorList>
    </citation>
    <scope>NUCLEOTIDE SEQUENCE</scope>
    <source>
        <tissue evidence="1">Shoot tissue taken approximately 20 cm above the soil surface</tissue>
    </source>
</reference>
<name>A0A0A9AT00_ARUDO</name>
<dbReference type="EMBL" id="GBRH01247693">
    <property type="protein sequence ID" value="JAD50202.1"/>
    <property type="molecule type" value="Transcribed_RNA"/>
</dbReference>
<protein>
    <submittedName>
        <fullName evidence="1">Uncharacterized protein</fullName>
    </submittedName>
</protein>
<proteinExistence type="predicted"/>